<feature type="region of interest" description="Disordered" evidence="1">
    <location>
        <begin position="77"/>
        <end position="116"/>
    </location>
</feature>
<evidence type="ECO:0000313" key="2">
    <source>
        <dbReference type="EMBL" id="KAH9361736.1"/>
    </source>
</evidence>
<comment type="caution">
    <text evidence="2">The sequence shown here is derived from an EMBL/GenBank/DDBJ whole genome shotgun (WGS) entry which is preliminary data.</text>
</comment>
<dbReference type="EMBL" id="JABSTR010000001">
    <property type="protein sequence ID" value="KAH9361736.1"/>
    <property type="molecule type" value="Genomic_DNA"/>
</dbReference>
<organism evidence="2 3">
    <name type="scientific">Haemaphysalis longicornis</name>
    <name type="common">Bush tick</name>
    <dbReference type="NCBI Taxonomy" id="44386"/>
    <lineage>
        <taxon>Eukaryota</taxon>
        <taxon>Metazoa</taxon>
        <taxon>Ecdysozoa</taxon>
        <taxon>Arthropoda</taxon>
        <taxon>Chelicerata</taxon>
        <taxon>Arachnida</taxon>
        <taxon>Acari</taxon>
        <taxon>Parasitiformes</taxon>
        <taxon>Ixodida</taxon>
        <taxon>Ixodoidea</taxon>
        <taxon>Ixodidae</taxon>
        <taxon>Haemaphysalinae</taxon>
        <taxon>Haemaphysalis</taxon>
    </lineage>
</organism>
<protein>
    <submittedName>
        <fullName evidence="2">Uncharacterized protein</fullName>
    </submittedName>
</protein>
<proteinExistence type="predicted"/>
<dbReference type="Proteomes" id="UP000821853">
    <property type="component" value="Chromosome 1"/>
</dbReference>
<feature type="compositionally biased region" description="Basic and acidic residues" evidence="1">
    <location>
        <begin position="84"/>
        <end position="97"/>
    </location>
</feature>
<name>A0A9J6FH19_HAELO</name>
<dbReference type="AlphaFoldDB" id="A0A9J6FH19"/>
<accession>A0A9J6FH19</accession>
<sequence>MEPNIVARTARVPARKMAVEPEPRRRRGRVTPALSTASVAGSCGRRLRGAYRGAHYATARSLHVLEALEMCPAEKSGAFASSAHDTRTSTRCGDPRRSAARCRKSGARLPRSIGWR</sequence>
<reference evidence="2 3" key="1">
    <citation type="journal article" date="2020" name="Cell">
        <title>Large-Scale Comparative Analyses of Tick Genomes Elucidate Their Genetic Diversity and Vector Capacities.</title>
        <authorList>
            <consortium name="Tick Genome and Microbiome Consortium (TIGMIC)"/>
            <person name="Jia N."/>
            <person name="Wang J."/>
            <person name="Shi W."/>
            <person name="Du L."/>
            <person name="Sun Y."/>
            <person name="Zhan W."/>
            <person name="Jiang J.F."/>
            <person name="Wang Q."/>
            <person name="Zhang B."/>
            <person name="Ji P."/>
            <person name="Bell-Sakyi L."/>
            <person name="Cui X.M."/>
            <person name="Yuan T.T."/>
            <person name="Jiang B.G."/>
            <person name="Yang W.F."/>
            <person name="Lam T.T."/>
            <person name="Chang Q.C."/>
            <person name="Ding S.J."/>
            <person name="Wang X.J."/>
            <person name="Zhu J.G."/>
            <person name="Ruan X.D."/>
            <person name="Zhao L."/>
            <person name="Wei J.T."/>
            <person name="Ye R.Z."/>
            <person name="Que T.C."/>
            <person name="Du C.H."/>
            <person name="Zhou Y.H."/>
            <person name="Cheng J.X."/>
            <person name="Dai P.F."/>
            <person name="Guo W.B."/>
            <person name="Han X.H."/>
            <person name="Huang E.J."/>
            <person name="Li L.F."/>
            <person name="Wei W."/>
            <person name="Gao Y.C."/>
            <person name="Liu J.Z."/>
            <person name="Shao H.Z."/>
            <person name="Wang X."/>
            <person name="Wang C.C."/>
            <person name="Yang T.C."/>
            <person name="Huo Q.B."/>
            <person name="Li W."/>
            <person name="Chen H.Y."/>
            <person name="Chen S.E."/>
            <person name="Zhou L.G."/>
            <person name="Ni X.B."/>
            <person name="Tian J.H."/>
            <person name="Sheng Y."/>
            <person name="Liu T."/>
            <person name="Pan Y.S."/>
            <person name="Xia L.Y."/>
            <person name="Li J."/>
            <person name="Zhao F."/>
            <person name="Cao W.C."/>
        </authorList>
    </citation>
    <scope>NUCLEOTIDE SEQUENCE [LARGE SCALE GENOMIC DNA]</scope>
    <source>
        <strain evidence="2">HaeL-2018</strain>
    </source>
</reference>
<dbReference type="VEuPathDB" id="VectorBase:HLOH_045493"/>
<evidence type="ECO:0000256" key="1">
    <source>
        <dbReference type="SAM" id="MobiDB-lite"/>
    </source>
</evidence>
<gene>
    <name evidence="2" type="ORF">HPB48_005111</name>
</gene>
<evidence type="ECO:0000313" key="3">
    <source>
        <dbReference type="Proteomes" id="UP000821853"/>
    </source>
</evidence>
<keyword evidence="3" id="KW-1185">Reference proteome</keyword>